<dbReference type="OrthoDB" id="16573at2759"/>
<dbReference type="Gramene" id="PNW72149">
    <property type="protein sequence ID" value="PNW72149"/>
    <property type="gene ID" value="CHLRE_16g680450v5"/>
</dbReference>
<dbReference type="Pfam" id="PF25483">
    <property type="entry name" value="DUF7906"/>
    <property type="match status" value="1"/>
</dbReference>
<gene>
    <name evidence="5" type="ORF">CHLRE_16g680450v5</name>
</gene>
<keyword evidence="2" id="KW-0812">Transmembrane</keyword>
<dbReference type="FunCoup" id="A0A2K3CV42">
    <property type="interactions" value="767"/>
</dbReference>
<dbReference type="InterPro" id="IPR057228">
    <property type="entry name" value="DUF7906"/>
</dbReference>
<dbReference type="PANTHER" id="PTHR31515">
    <property type="entry name" value="TRANSMEMBRANE PROTEIN-RELATED"/>
    <property type="match status" value="1"/>
</dbReference>
<dbReference type="RefSeq" id="XP_042916023.1">
    <property type="nucleotide sequence ID" value="XM_043071406.1"/>
</dbReference>
<reference evidence="5 6" key="1">
    <citation type="journal article" date="2007" name="Science">
        <title>The Chlamydomonas genome reveals the evolution of key animal and plant functions.</title>
        <authorList>
            <person name="Merchant S.S."/>
            <person name="Prochnik S.E."/>
            <person name="Vallon O."/>
            <person name="Harris E.H."/>
            <person name="Karpowicz S.J."/>
            <person name="Witman G.B."/>
            <person name="Terry A."/>
            <person name="Salamov A."/>
            <person name="Fritz-Laylin L.K."/>
            <person name="Marechal-Drouard L."/>
            <person name="Marshall W.F."/>
            <person name="Qu L.H."/>
            <person name="Nelson D.R."/>
            <person name="Sanderfoot A.A."/>
            <person name="Spalding M.H."/>
            <person name="Kapitonov V.V."/>
            <person name="Ren Q."/>
            <person name="Ferris P."/>
            <person name="Lindquist E."/>
            <person name="Shapiro H."/>
            <person name="Lucas S.M."/>
            <person name="Grimwood J."/>
            <person name="Schmutz J."/>
            <person name="Cardol P."/>
            <person name="Cerutti H."/>
            <person name="Chanfreau G."/>
            <person name="Chen C.L."/>
            <person name="Cognat V."/>
            <person name="Croft M.T."/>
            <person name="Dent R."/>
            <person name="Dutcher S."/>
            <person name="Fernandez E."/>
            <person name="Fukuzawa H."/>
            <person name="Gonzalez-Ballester D."/>
            <person name="Gonzalez-Halphen D."/>
            <person name="Hallmann A."/>
            <person name="Hanikenne M."/>
            <person name="Hippler M."/>
            <person name="Inwood W."/>
            <person name="Jabbari K."/>
            <person name="Kalanon M."/>
            <person name="Kuras R."/>
            <person name="Lefebvre P.A."/>
            <person name="Lemaire S.D."/>
            <person name="Lobanov A.V."/>
            <person name="Lohr M."/>
            <person name="Manuell A."/>
            <person name="Meier I."/>
            <person name="Mets L."/>
            <person name="Mittag M."/>
            <person name="Mittelmeier T."/>
            <person name="Moroney J.V."/>
            <person name="Moseley J."/>
            <person name="Napoli C."/>
            <person name="Nedelcu A.M."/>
            <person name="Niyogi K."/>
            <person name="Novoselov S.V."/>
            <person name="Paulsen I.T."/>
            <person name="Pazour G."/>
            <person name="Purton S."/>
            <person name="Ral J.P."/>
            <person name="Riano-Pachon D.M."/>
            <person name="Riekhof W."/>
            <person name="Rymarquis L."/>
            <person name="Schroda M."/>
            <person name="Stern D."/>
            <person name="Umen J."/>
            <person name="Willows R."/>
            <person name="Wilson N."/>
            <person name="Zimmer S.L."/>
            <person name="Allmer J."/>
            <person name="Balk J."/>
            <person name="Bisova K."/>
            <person name="Chen C.J."/>
            <person name="Elias M."/>
            <person name="Gendler K."/>
            <person name="Hauser C."/>
            <person name="Lamb M.R."/>
            <person name="Ledford H."/>
            <person name="Long J.C."/>
            <person name="Minagawa J."/>
            <person name="Page M.D."/>
            <person name="Pan J."/>
            <person name="Pootakham W."/>
            <person name="Roje S."/>
            <person name="Rose A."/>
            <person name="Stahlberg E."/>
            <person name="Terauchi A.M."/>
            <person name="Yang P."/>
            <person name="Ball S."/>
            <person name="Bowler C."/>
            <person name="Dieckmann C.L."/>
            <person name="Gladyshev V.N."/>
            <person name="Green P."/>
            <person name="Jorgensen R."/>
            <person name="Mayfield S."/>
            <person name="Mueller-Roeber B."/>
            <person name="Rajamani S."/>
            <person name="Sayre R.T."/>
            <person name="Brokstein P."/>
            <person name="Dubchak I."/>
            <person name="Goodstein D."/>
            <person name="Hornick L."/>
            <person name="Huang Y.W."/>
            <person name="Jhaveri J."/>
            <person name="Luo Y."/>
            <person name="Martinez D."/>
            <person name="Ngau W.C."/>
            <person name="Otillar B."/>
            <person name="Poliakov A."/>
            <person name="Porter A."/>
            <person name="Szajkowski L."/>
            <person name="Werner G."/>
            <person name="Zhou K."/>
            <person name="Grigoriev I.V."/>
            <person name="Rokhsar D.S."/>
            <person name="Grossman A.R."/>
        </authorList>
    </citation>
    <scope>NUCLEOTIDE SEQUENCE [LARGE SCALE GENOMIC DNA]</scope>
    <source>
        <strain evidence="6">CC-503</strain>
    </source>
</reference>
<evidence type="ECO:0000259" key="4">
    <source>
        <dbReference type="Pfam" id="PF25483"/>
    </source>
</evidence>
<dbReference type="GeneID" id="5721556"/>
<dbReference type="ExpressionAtlas" id="A0A2K3CV42">
    <property type="expression patterns" value="baseline"/>
</dbReference>
<dbReference type="KEGG" id="cre:CHLRE_16g680450v5"/>
<feature type="region of interest" description="Disordered" evidence="1">
    <location>
        <begin position="650"/>
        <end position="674"/>
    </location>
</feature>
<dbReference type="AlphaFoldDB" id="A0A2K3CV42"/>
<feature type="domain" description="DUF7906" evidence="4">
    <location>
        <begin position="387"/>
        <end position="454"/>
    </location>
</feature>
<keyword evidence="3" id="KW-0732">Signal</keyword>
<evidence type="ECO:0000256" key="1">
    <source>
        <dbReference type="SAM" id="MobiDB-lite"/>
    </source>
</evidence>
<protein>
    <recommendedName>
        <fullName evidence="4">DUF7906 domain-containing protein</fullName>
    </recommendedName>
</protein>
<dbReference type="InParanoid" id="A0A2K3CV42"/>
<name>A0A2K3CV42_CHLRE</name>
<organism evidence="5 6">
    <name type="scientific">Chlamydomonas reinhardtii</name>
    <name type="common">Chlamydomonas smithii</name>
    <dbReference type="NCBI Taxonomy" id="3055"/>
    <lineage>
        <taxon>Eukaryota</taxon>
        <taxon>Viridiplantae</taxon>
        <taxon>Chlorophyta</taxon>
        <taxon>core chlorophytes</taxon>
        <taxon>Chlorophyceae</taxon>
        <taxon>CS clade</taxon>
        <taxon>Chlamydomonadales</taxon>
        <taxon>Chlamydomonadaceae</taxon>
        <taxon>Chlamydomonas</taxon>
    </lineage>
</organism>
<feature type="chain" id="PRO_5014327938" description="DUF7906 domain-containing protein" evidence="3">
    <location>
        <begin position="24"/>
        <end position="1079"/>
    </location>
</feature>
<feature type="region of interest" description="Disordered" evidence="1">
    <location>
        <begin position="499"/>
        <end position="518"/>
    </location>
</feature>
<evidence type="ECO:0000256" key="2">
    <source>
        <dbReference type="SAM" id="Phobius"/>
    </source>
</evidence>
<proteinExistence type="predicted"/>
<feature type="signal peptide" evidence="3">
    <location>
        <begin position="1"/>
        <end position="23"/>
    </location>
</feature>
<keyword evidence="6" id="KW-1185">Reference proteome</keyword>
<evidence type="ECO:0000313" key="6">
    <source>
        <dbReference type="Proteomes" id="UP000006906"/>
    </source>
</evidence>
<dbReference type="PANTHER" id="PTHR31515:SF2">
    <property type="entry name" value="TRANSMEMBRANE PROTEIN"/>
    <property type="match status" value="1"/>
</dbReference>
<dbReference type="Proteomes" id="UP000006906">
    <property type="component" value="Chromosome 16"/>
</dbReference>
<sequence length="1079" mass="118265">MTRPALGLVFALALLLWPSPGSSEAPSADGGKGTHHKKGLNLFHMGEDALSWDSMELARLRNLHGRNFDSAEEFLSNATLAEYLGLHQIHSLHLPVPLNVVLVGFAGDGNGGVNVSQHELNEWFQHLDHVLPHTRIDRSELTCQEDGQCAGLVHGRFHPTPMPSHVHLNFTCNVVLVKRRNVVDAFERAIAAFSRPVDPAVATGLQQVDASKMEAFVDHFVSGLGLEGSYSMIVINPTWHVDEPVYGYRMGVSAEELQVLKGQADRLRTVMAAIRSPEPVLPGHSPSSSWNGHAWPHGNSVAGKFAQKDATWDSERWVNSVVSYIRQEEMWRRGLLDAAGKERGGSALVQAARLLSRPGSFMGGILRKDLLDPWDEAAEQVHSTFHSSHPAEDCLVNTWVGSAGRWLLVDLTAGGKDWGPALGGDGVVHHSTLPKVHELFGEVKRKKDHVRQLAQHPGSTDLQLNEALSQARASRIPSVANRHHHSWLLKRQAVRRAAAAPNAPALDPVTKQQEEEEERAWRVQHQMVLLQAELDLLEEWALRYCNGQEHAPLACGTWKDEAVALRSGLNKLHGTAGAEATYELFRDHKWEIFGGERDLVELDPSLYDEEEISRDTLLGELAGVLSRAIRHVVAPPTAAWLGRRVVAAPSPSAAPPASAHPHAHAPAPGPRHTTAPPFAYQVNFQIYLISDNTRQLQNSNSPGATPVTANFDVEAYKAAVDTLRMYNQNFKFSVTRMGLHDNPSLAAALAAATRTTLQEVPSSEDFFDSEMERVYVDSRELADMLRRHFPPTRHQLKQLEAAGSRAQRITLTSPTRDVPVYVLQLARDVAVLLDEHYNARALEDMVLVVANSARRDEHPTGMMCGGNLVARPISPLKEALAATLMHLGGVLPPHLGYNPRAHAVTHDWLWSVGAHPLSFTSTGLGYTAFQKDALARSYLLDALDTSVEAVNAAVAQLSKAKTSAKMWTHIKGHQTGARDLLRKFGDVVAVWRSAASMAYSLDFTTALEYVRTLEGDVNSLSIHAFVVSNMADPVRCASQVVDRVGLLVPVTYVGSAAVTLLALLYAVLPKLMRSKAKAM</sequence>
<feature type="transmembrane region" description="Helical" evidence="2">
    <location>
        <begin position="1046"/>
        <end position="1068"/>
    </location>
</feature>
<keyword evidence="2" id="KW-1133">Transmembrane helix</keyword>
<accession>A0A2K3CV42</accession>
<dbReference type="EMBL" id="CM008977">
    <property type="protein sequence ID" value="PNW72149.1"/>
    <property type="molecule type" value="Genomic_DNA"/>
</dbReference>
<keyword evidence="2" id="KW-0472">Membrane</keyword>
<dbReference type="OMA" id="IHCTKER"/>
<dbReference type="STRING" id="3055.A0A2K3CV42"/>
<evidence type="ECO:0000313" key="5">
    <source>
        <dbReference type="EMBL" id="PNW72149.1"/>
    </source>
</evidence>
<evidence type="ECO:0000256" key="3">
    <source>
        <dbReference type="SAM" id="SignalP"/>
    </source>
</evidence>